<gene>
    <name evidence="2" type="ORF">NP493_409g02034</name>
</gene>
<feature type="transmembrane region" description="Helical" evidence="1">
    <location>
        <begin position="61"/>
        <end position="84"/>
    </location>
</feature>
<keyword evidence="1" id="KW-0472">Membrane</keyword>
<feature type="transmembrane region" description="Helical" evidence="1">
    <location>
        <begin position="30"/>
        <end position="55"/>
    </location>
</feature>
<proteinExistence type="predicted"/>
<reference evidence="2" key="1">
    <citation type="journal article" date="2023" name="Mol. Biol. Evol.">
        <title>Third-Generation Sequencing Reveals the Adaptive Role of the Epigenome in Three Deep-Sea Polychaetes.</title>
        <authorList>
            <person name="Perez M."/>
            <person name="Aroh O."/>
            <person name="Sun Y."/>
            <person name="Lan Y."/>
            <person name="Juniper S.K."/>
            <person name="Young C.R."/>
            <person name="Angers B."/>
            <person name="Qian P.Y."/>
        </authorList>
    </citation>
    <scope>NUCLEOTIDE SEQUENCE</scope>
    <source>
        <strain evidence="2">R07B-5</strain>
    </source>
</reference>
<dbReference type="AlphaFoldDB" id="A0AAD9L228"/>
<evidence type="ECO:0000313" key="2">
    <source>
        <dbReference type="EMBL" id="KAK2181140.1"/>
    </source>
</evidence>
<dbReference type="Proteomes" id="UP001209878">
    <property type="component" value="Unassembled WGS sequence"/>
</dbReference>
<evidence type="ECO:0008006" key="4">
    <source>
        <dbReference type="Google" id="ProtNLM"/>
    </source>
</evidence>
<keyword evidence="1" id="KW-0812">Transmembrane</keyword>
<accession>A0AAD9L228</accession>
<organism evidence="2 3">
    <name type="scientific">Ridgeia piscesae</name>
    <name type="common">Tubeworm</name>
    <dbReference type="NCBI Taxonomy" id="27915"/>
    <lineage>
        <taxon>Eukaryota</taxon>
        <taxon>Metazoa</taxon>
        <taxon>Spiralia</taxon>
        <taxon>Lophotrochozoa</taxon>
        <taxon>Annelida</taxon>
        <taxon>Polychaeta</taxon>
        <taxon>Sedentaria</taxon>
        <taxon>Canalipalpata</taxon>
        <taxon>Sabellida</taxon>
        <taxon>Siboglinidae</taxon>
        <taxon>Ridgeia</taxon>
    </lineage>
</organism>
<evidence type="ECO:0000256" key="1">
    <source>
        <dbReference type="SAM" id="Phobius"/>
    </source>
</evidence>
<keyword evidence="1" id="KW-1133">Transmembrane helix</keyword>
<sequence length="219" mass="22759">MMQTTTQNVVVVPGHDGSTYPNYSKKSSMVLGIFHLVILFVAFVACVVGIALVNLDGQKGSLIISMVGSAVYVAAGICAVVGGCNAKRGVVIASTVLNIICSVLAVINVITFMIAIVALHAALGGTRPVISDEYDTTILAICYVLFFVFLAQAVITIWTSAIGCSVTCCGATNQTNPPIVVTGAPVVVPMHGEQMQQTSYGYDQPADGYNPGAGMPPKQ</sequence>
<keyword evidence="3" id="KW-1185">Reference proteome</keyword>
<comment type="caution">
    <text evidence="2">The sequence shown here is derived from an EMBL/GenBank/DDBJ whole genome shotgun (WGS) entry which is preliminary data.</text>
</comment>
<dbReference type="EMBL" id="JAODUO010000409">
    <property type="protein sequence ID" value="KAK2181140.1"/>
    <property type="molecule type" value="Genomic_DNA"/>
</dbReference>
<feature type="transmembrane region" description="Helical" evidence="1">
    <location>
        <begin position="96"/>
        <end position="118"/>
    </location>
</feature>
<name>A0AAD9L228_RIDPI</name>
<protein>
    <recommendedName>
        <fullName evidence="4">Membrane-spanning 4-domains subfamily A member 4A-like</fullName>
    </recommendedName>
</protein>
<evidence type="ECO:0000313" key="3">
    <source>
        <dbReference type="Proteomes" id="UP001209878"/>
    </source>
</evidence>
<feature type="transmembrane region" description="Helical" evidence="1">
    <location>
        <begin position="138"/>
        <end position="158"/>
    </location>
</feature>